<dbReference type="EMBL" id="JAPEVG010000264">
    <property type="protein sequence ID" value="KAJ8472333.1"/>
    <property type="molecule type" value="Genomic_DNA"/>
</dbReference>
<dbReference type="GO" id="GO:0031501">
    <property type="term" value="C:mannosyltransferase complex"/>
    <property type="evidence" value="ECO:0007669"/>
    <property type="project" value="TreeGrafter"/>
</dbReference>
<dbReference type="Proteomes" id="UP001215151">
    <property type="component" value="Unassembled WGS sequence"/>
</dbReference>
<protein>
    <submittedName>
        <fullName evidence="2">Uncharacterized protein</fullName>
    </submittedName>
</protein>
<gene>
    <name evidence="2" type="ORF">ONZ51_g8584</name>
</gene>
<dbReference type="PANTHER" id="PTHR28022:SF1">
    <property type="entry name" value="GPI MANNOSYLTRANSFERASE 2 SUBUNIT PGA1"/>
    <property type="match status" value="1"/>
</dbReference>
<keyword evidence="1" id="KW-0812">Transmembrane</keyword>
<keyword evidence="3" id="KW-1185">Reference proteome</keyword>
<keyword evidence="1" id="KW-1133">Transmembrane helix</keyword>
<feature type="transmembrane region" description="Helical" evidence="1">
    <location>
        <begin position="196"/>
        <end position="224"/>
    </location>
</feature>
<evidence type="ECO:0000313" key="2">
    <source>
        <dbReference type="EMBL" id="KAJ8472333.1"/>
    </source>
</evidence>
<accession>A0AAD7TQE7</accession>
<dbReference type="InterPro" id="IPR019433">
    <property type="entry name" value="GPI_ManTrfase_II_coact_Pga1"/>
</dbReference>
<comment type="caution">
    <text evidence="2">The sequence shown here is derived from an EMBL/GenBank/DDBJ whole genome shotgun (WGS) entry which is preliminary data.</text>
</comment>
<keyword evidence="1" id="KW-0472">Membrane</keyword>
<reference evidence="2" key="1">
    <citation type="submission" date="2022-11" db="EMBL/GenBank/DDBJ databases">
        <title>Genome Sequence of Cubamyces cubensis.</title>
        <authorList>
            <person name="Buettner E."/>
        </authorList>
    </citation>
    <scope>NUCLEOTIDE SEQUENCE</scope>
    <source>
        <strain evidence="2">MPL-01</strain>
    </source>
</reference>
<evidence type="ECO:0000313" key="3">
    <source>
        <dbReference type="Proteomes" id="UP001215151"/>
    </source>
</evidence>
<dbReference type="GO" id="GO:0006506">
    <property type="term" value="P:GPI anchor biosynthetic process"/>
    <property type="evidence" value="ECO:0007669"/>
    <property type="project" value="TreeGrafter"/>
</dbReference>
<name>A0AAD7TQE7_9APHY</name>
<dbReference type="PANTHER" id="PTHR28022">
    <property type="entry name" value="GPI MANNOSYLTRANSFERASE 2 SUBUNIT PGA1"/>
    <property type="match status" value="1"/>
</dbReference>
<organism evidence="2 3">
    <name type="scientific">Trametes cubensis</name>
    <dbReference type="NCBI Taxonomy" id="1111947"/>
    <lineage>
        <taxon>Eukaryota</taxon>
        <taxon>Fungi</taxon>
        <taxon>Dikarya</taxon>
        <taxon>Basidiomycota</taxon>
        <taxon>Agaricomycotina</taxon>
        <taxon>Agaricomycetes</taxon>
        <taxon>Polyporales</taxon>
        <taxon>Polyporaceae</taxon>
        <taxon>Trametes</taxon>
    </lineage>
</organism>
<evidence type="ECO:0000256" key="1">
    <source>
        <dbReference type="SAM" id="Phobius"/>
    </source>
</evidence>
<dbReference type="GO" id="GO:0000030">
    <property type="term" value="F:mannosyltransferase activity"/>
    <property type="evidence" value="ECO:0007669"/>
    <property type="project" value="TreeGrafter"/>
</dbReference>
<dbReference type="AlphaFoldDB" id="A0AAD7TQE7"/>
<sequence length="251" mass="27379">METPLTLASDVHQAQTIANCWVETMHVARANTEIVNFDASQAAELLLTETNEWPVLSPSPEEALLHVQPAPVGTPIASVCEPVSRHESGGCPHETWLAIDLDASPWLSYSKFTLRVSWPAMHPADFFIDVYSPEQLAKHLGHSNAVPNRSGKPTTALTRKKFARIRVVHTGVFTPSPQNANRTVEPVPFIVLVEPLYLGVLPASLVPTLAFLLAVVVVAGTVVLPRVNRVVFTAAEQVKAEIVSARDHKKQ</sequence>
<dbReference type="GO" id="GO:0005789">
    <property type="term" value="C:endoplasmic reticulum membrane"/>
    <property type="evidence" value="ECO:0007669"/>
    <property type="project" value="TreeGrafter"/>
</dbReference>
<proteinExistence type="predicted"/>